<evidence type="ECO:0000313" key="7">
    <source>
        <dbReference type="EMBL" id="QIR27953.1"/>
    </source>
</evidence>
<dbReference type="SUPFAM" id="SSF49401">
    <property type="entry name" value="Bacterial adhesins"/>
    <property type="match status" value="1"/>
</dbReference>
<proteinExistence type="inferred from homology"/>
<dbReference type="GO" id="GO:0043709">
    <property type="term" value="P:cell adhesion involved in single-species biofilm formation"/>
    <property type="evidence" value="ECO:0007669"/>
    <property type="project" value="TreeGrafter"/>
</dbReference>
<evidence type="ECO:0000256" key="2">
    <source>
        <dbReference type="ARBA" id="ARBA00006671"/>
    </source>
</evidence>
<feature type="signal peptide" evidence="5">
    <location>
        <begin position="1"/>
        <end position="22"/>
    </location>
</feature>
<evidence type="ECO:0000256" key="3">
    <source>
        <dbReference type="ARBA" id="ARBA00022729"/>
    </source>
</evidence>
<reference evidence="7 8" key="1">
    <citation type="submission" date="2020-02" db="EMBL/GenBank/DDBJ databases">
        <title>Whole genome PO2S7.</title>
        <authorList>
            <person name="Singha K.M."/>
        </authorList>
    </citation>
    <scope>NUCLEOTIDE SEQUENCE [LARGE SCALE GENOMIC DNA]</scope>
    <source>
        <strain evidence="7 8">PO2S7</strain>
    </source>
</reference>
<name>A0A6G9RNT6_9ENTR</name>
<dbReference type="InterPro" id="IPR036937">
    <property type="entry name" value="Adhesion_dom_fimbrial_sf"/>
</dbReference>
<evidence type="ECO:0000256" key="1">
    <source>
        <dbReference type="ARBA" id="ARBA00004561"/>
    </source>
</evidence>
<accession>A0A6G9RNT6</accession>
<evidence type="ECO:0000313" key="8">
    <source>
        <dbReference type="Proteomes" id="UP000503580"/>
    </source>
</evidence>
<dbReference type="AlphaFoldDB" id="A0A6G9RNT6"/>
<evidence type="ECO:0000256" key="5">
    <source>
        <dbReference type="SAM" id="SignalP"/>
    </source>
</evidence>
<organism evidence="7 8">
    <name type="scientific">Kluyvera genomosp. 3</name>
    <dbReference type="NCBI Taxonomy" id="2774055"/>
    <lineage>
        <taxon>Bacteria</taxon>
        <taxon>Pseudomonadati</taxon>
        <taxon>Pseudomonadota</taxon>
        <taxon>Gammaproteobacteria</taxon>
        <taxon>Enterobacterales</taxon>
        <taxon>Enterobacteriaceae</taxon>
        <taxon>Kluyvera</taxon>
    </lineage>
</organism>
<dbReference type="PANTHER" id="PTHR33420">
    <property type="entry name" value="FIMBRIAL SUBUNIT ELFA-RELATED"/>
    <property type="match status" value="1"/>
</dbReference>
<feature type="domain" description="Fimbrial-type adhesion" evidence="6">
    <location>
        <begin position="28"/>
        <end position="181"/>
    </location>
</feature>
<dbReference type="EMBL" id="CP050321">
    <property type="protein sequence ID" value="QIR27953.1"/>
    <property type="molecule type" value="Genomic_DNA"/>
</dbReference>
<dbReference type="InterPro" id="IPR000259">
    <property type="entry name" value="Adhesion_dom_fimbrial"/>
</dbReference>
<dbReference type="KEGG" id="kgn:GY169_14570"/>
<feature type="chain" id="PRO_5026303323" evidence="5">
    <location>
        <begin position="23"/>
        <end position="182"/>
    </location>
</feature>
<evidence type="ECO:0000256" key="4">
    <source>
        <dbReference type="ARBA" id="ARBA00023263"/>
    </source>
</evidence>
<protein>
    <submittedName>
        <fullName evidence="7">Fimbrial protein</fullName>
    </submittedName>
</protein>
<dbReference type="InterPro" id="IPR008966">
    <property type="entry name" value="Adhesion_dom_sf"/>
</dbReference>
<dbReference type="Proteomes" id="UP000503580">
    <property type="component" value="Chromosome"/>
</dbReference>
<dbReference type="PANTHER" id="PTHR33420:SF3">
    <property type="entry name" value="FIMBRIAL SUBUNIT ELFA"/>
    <property type="match status" value="1"/>
</dbReference>
<keyword evidence="3 5" id="KW-0732">Signal</keyword>
<dbReference type="Gene3D" id="2.60.40.1090">
    <property type="entry name" value="Fimbrial-type adhesion domain"/>
    <property type="match status" value="1"/>
</dbReference>
<comment type="similarity">
    <text evidence="2">Belongs to the fimbrial protein family.</text>
</comment>
<gene>
    <name evidence="7" type="ORF">GY169_14570</name>
</gene>
<dbReference type="Pfam" id="PF00419">
    <property type="entry name" value="Fimbrial"/>
    <property type="match status" value="1"/>
</dbReference>
<dbReference type="RefSeq" id="WP_167576186.1">
    <property type="nucleotide sequence ID" value="NZ_CP050321.1"/>
</dbReference>
<evidence type="ECO:0000259" key="6">
    <source>
        <dbReference type="Pfam" id="PF00419"/>
    </source>
</evidence>
<dbReference type="InterPro" id="IPR050263">
    <property type="entry name" value="Bact_Fimbrial_Adh_Pro"/>
</dbReference>
<dbReference type="GO" id="GO:0009289">
    <property type="term" value="C:pilus"/>
    <property type="evidence" value="ECO:0007669"/>
    <property type="project" value="UniProtKB-SubCell"/>
</dbReference>
<keyword evidence="8" id="KW-1185">Reference proteome</keyword>
<keyword evidence="4" id="KW-0281">Fimbrium</keyword>
<sequence length="182" mass="18570">MKGKLAAVAFFTSMGIASSVMAQDGTVNFTGKIIEAGCQVNSTVANPQTVELGEVAKTAFAAPGDTAATTEFTLVLSGCPADLLGKPVSVKYDGKPDTINNDYLQLTGYGTASVAKGVAIQLLNADSSALPLGAKSNEVTIKGTAEAPADTSLDFFARYIATEATINGGDANGSVNFTLTYN</sequence>
<comment type="subcellular location">
    <subcellularLocation>
        <location evidence="1">Fimbrium</location>
    </subcellularLocation>
</comment>